<proteinExistence type="predicted"/>
<keyword evidence="2" id="KW-1185">Reference proteome</keyword>
<dbReference type="EMBL" id="JACHHG010000010">
    <property type="protein sequence ID" value="MBB6099252.1"/>
    <property type="molecule type" value="Genomic_DNA"/>
</dbReference>
<dbReference type="PANTHER" id="PTHR44147:SF2">
    <property type="entry name" value="DEHYDROGENASE_REDUCTASE SDR FAMILY MEMBER 1"/>
    <property type="match status" value="1"/>
</dbReference>
<name>A0A841I5P7_9DEIO</name>
<evidence type="ECO:0000313" key="2">
    <source>
        <dbReference type="Proteomes" id="UP000569951"/>
    </source>
</evidence>
<dbReference type="NCBIfam" id="NF006159">
    <property type="entry name" value="PRK08303.1"/>
    <property type="match status" value="1"/>
</dbReference>
<dbReference type="Gene3D" id="3.40.50.720">
    <property type="entry name" value="NAD(P)-binding Rossmann-like Domain"/>
    <property type="match status" value="1"/>
</dbReference>
<sequence length="302" mass="33048">MSEWSKPDLSMTVALVAGATRGAGRGMAVQLGACGATVICTGRSTREHGTTGRPETIDETAELVTAAGGRGVAIRCDHSDPGQVEALFERVRAEFGQLDVLVNDLWGGEKYISFGPFWETPVEHPVRLIPQALISHIITARLGVPLMLERGRGLILEITDGDTLNYRGSLLYDLVKTSVIRLAQDMAADFDKAGLDGMTAVALTPGFLRSEEMLDHFGVTEANWRDAVARDPYFAESETPAYIGRAVAHLAADPDVHVKNGMALATWHLSREYGFVDADGRRPHWQEFFERMQREGVQPVFP</sequence>
<dbReference type="AlphaFoldDB" id="A0A841I5P7"/>
<protein>
    <submittedName>
        <fullName evidence="1">NAD(P)-dependent dehydrogenase (Short-subunit alcohol dehydrogenase family)</fullName>
    </submittedName>
</protein>
<dbReference type="RefSeq" id="WP_221277115.1">
    <property type="nucleotide sequence ID" value="NZ_JACHHG010000010.1"/>
</dbReference>
<dbReference type="InterPro" id="IPR036291">
    <property type="entry name" value="NAD(P)-bd_dom_sf"/>
</dbReference>
<dbReference type="PANTHER" id="PTHR44147">
    <property type="entry name" value="DEHYDROGENASE/REDUCTASE SDR FAMILY MEMBER 1"/>
    <property type="match status" value="1"/>
</dbReference>
<dbReference type="SUPFAM" id="SSF51735">
    <property type="entry name" value="NAD(P)-binding Rossmann-fold domains"/>
    <property type="match status" value="1"/>
</dbReference>
<gene>
    <name evidence="1" type="ORF">HNR42_002690</name>
</gene>
<dbReference type="Proteomes" id="UP000569951">
    <property type="component" value="Unassembled WGS sequence"/>
</dbReference>
<dbReference type="PRINTS" id="PR00081">
    <property type="entry name" value="GDHRDH"/>
</dbReference>
<comment type="caution">
    <text evidence="1">The sequence shown here is derived from an EMBL/GenBank/DDBJ whole genome shotgun (WGS) entry which is preliminary data.</text>
</comment>
<dbReference type="InterPro" id="IPR002347">
    <property type="entry name" value="SDR_fam"/>
</dbReference>
<dbReference type="Pfam" id="PF13561">
    <property type="entry name" value="adh_short_C2"/>
    <property type="match status" value="1"/>
</dbReference>
<accession>A0A841I5P7</accession>
<evidence type="ECO:0000313" key="1">
    <source>
        <dbReference type="EMBL" id="MBB6099252.1"/>
    </source>
</evidence>
<reference evidence="1 2" key="1">
    <citation type="submission" date="2020-08" db="EMBL/GenBank/DDBJ databases">
        <title>Genomic Encyclopedia of Type Strains, Phase IV (KMG-IV): sequencing the most valuable type-strain genomes for metagenomic binning, comparative biology and taxonomic classification.</title>
        <authorList>
            <person name="Goeker M."/>
        </authorList>
    </citation>
    <scope>NUCLEOTIDE SEQUENCE [LARGE SCALE GENOMIC DNA]</scope>
    <source>
        <strain evidence="1 2">DSM 21458</strain>
    </source>
</reference>
<organism evidence="1 2">
    <name type="scientific">Deinobacterium chartae</name>
    <dbReference type="NCBI Taxonomy" id="521158"/>
    <lineage>
        <taxon>Bacteria</taxon>
        <taxon>Thermotogati</taxon>
        <taxon>Deinococcota</taxon>
        <taxon>Deinococci</taxon>
        <taxon>Deinococcales</taxon>
        <taxon>Deinococcaceae</taxon>
        <taxon>Deinobacterium</taxon>
    </lineage>
</organism>